<feature type="compositionally biased region" description="Low complexity" evidence="1">
    <location>
        <begin position="485"/>
        <end position="506"/>
    </location>
</feature>
<dbReference type="PROSITE" id="PS50073">
    <property type="entry name" value="COPPER_FIST_2"/>
    <property type="match status" value="1"/>
</dbReference>
<feature type="compositionally biased region" description="Gly residues" evidence="1">
    <location>
        <begin position="442"/>
        <end position="451"/>
    </location>
</feature>
<feature type="region of interest" description="Disordered" evidence="1">
    <location>
        <begin position="132"/>
        <end position="154"/>
    </location>
</feature>
<name>A0ABR3P3X6_9PEZI</name>
<evidence type="ECO:0000313" key="3">
    <source>
        <dbReference type="EMBL" id="KAL1297493.1"/>
    </source>
</evidence>
<dbReference type="SUPFAM" id="SSF57879">
    <property type="entry name" value="Zinc domain conserved in yeast copper-regulated transcription factors"/>
    <property type="match status" value="1"/>
</dbReference>
<dbReference type="GeneID" id="95978712"/>
<dbReference type="RefSeq" id="XP_069197175.1">
    <property type="nucleotide sequence ID" value="XM_069344738.1"/>
</dbReference>
<reference evidence="3 4" key="1">
    <citation type="submission" date="2024-07" db="EMBL/GenBank/DDBJ databases">
        <title>Draft sequence of the Neodothiora populina.</title>
        <authorList>
            <person name="Drown D.D."/>
            <person name="Schuette U.S."/>
            <person name="Buechlein A.B."/>
            <person name="Rusch D.R."/>
            <person name="Winton L.W."/>
            <person name="Adams G.A."/>
        </authorList>
    </citation>
    <scope>NUCLEOTIDE SEQUENCE [LARGE SCALE GENOMIC DNA]</scope>
    <source>
        <strain evidence="3 4">CPC 39397</strain>
    </source>
</reference>
<dbReference type="InterPro" id="IPR036395">
    <property type="entry name" value="Cu_fist_DNA-bd_dom_sf"/>
</dbReference>
<feature type="compositionally biased region" description="Polar residues" evidence="1">
    <location>
        <begin position="132"/>
        <end position="146"/>
    </location>
</feature>
<feature type="region of interest" description="Disordered" evidence="1">
    <location>
        <begin position="424"/>
        <end position="466"/>
    </location>
</feature>
<proteinExistence type="predicted"/>
<dbReference type="EMBL" id="JBFMKM010000016">
    <property type="protein sequence ID" value="KAL1297493.1"/>
    <property type="molecule type" value="Genomic_DNA"/>
</dbReference>
<dbReference type="Proteomes" id="UP001562354">
    <property type="component" value="Unassembled WGS sequence"/>
</dbReference>
<keyword evidence="4" id="KW-1185">Reference proteome</keyword>
<dbReference type="Pfam" id="PF00649">
    <property type="entry name" value="Copper-fist"/>
    <property type="match status" value="1"/>
</dbReference>
<comment type="caution">
    <text evidence="3">The sequence shown here is derived from an EMBL/GenBank/DDBJ whole genome shotgun (WGS) entry which is preliminary data.</text>
</comment>
<dbReference type="SMART" id="SM01090">
    <property type="entry name" value="Copper-fist"/>
    <property type="match status" value="1"/>
</dbReference>
<feature type="region of interest" description="Disordered" evidence="1">
    <location>
        <begin position="481"/>
        <end position="537"/>
    </location>
</feature>
<evidence type="ECO:0000259" key="2">
    <source>
        <dbReference type="PROSITE" id="PS50073"/>
    </source>
</evidence>
<dbReference type="Gene3D" id="3.90.430.10">
    <property type="entry name" value="Copper fist DNA-binding domain"/>
    <property type="match status" value="1"/>
</dbReference>
<protein>
    <recommendedName>
        <fullName evidence="2">Copper-fist domain-containing protein</fullName>
    </recommendedName>
</protein>
<evidence type="ECO:0000313" key="4">
    <source>
        <dbReference type="Proteomes" id="UP001562354"/>
    </source>
</evidence>
<gene>
    <name evidence="3" type="ORF">AAFC00_005012</name>
</gene>
<feature type="domain" description="Copper-fist" evidence="2">
    <location>
        <begin position="35"/>
        <end position="70"/>
    </location>
</feature>
<accession>A0ABR3P3X6</accession>
<organism evidence="3 4">
    <name type="scientific">Neodothiora populina</name>
    <dbReference type="NCBI Taxonomy" id="2781224"/>
    <lineage>
        <taxon>Eukaryota</taxon>
        <taxon>Fungi</taxon>
        <taxon>Dikarya</taxon>
        <taxon>Ascomycota</taxon>
        <taxon>Pezizomycotina</taxon>
        <taxon>Dothideomycetes</taxon>
        <taxon>Dothideomycetidae</taxon>
        <taxon>Dothideales</taxon>
        <taxon>Dothioraceae</taxon>
        <taxon>Neodothiora</taxon>
    </lineage>
</organism>
<dbReference type="InterPro" id="IPR001083">
    <property type="entry name" value="Cu_fist_DNA-bd_dom"/>
</dbReference>
<evidence type="ECO:0000256" key="1">
    <source>
        <dbReference type="SAM" id="MobiDB-lite"/>
    </source>
</evidence>
<sequence>MVAMKKEDNPTDAVKVPAGKDLITLRNARNGEVYKFACKTCIDGHRAPLCDPRKHRGKIMFRRPAPGRPARQCGHPKSAQCDCLSKRTLCCVLTNEQWDQVEQRQVISVQMYDTREDLDAAQNRRSISYAPSSVYSDHDTSLTNNGSVSSVSTPLSTPLNVFGSDSRANDGTPVSDSYPWPAETPPAAIFGVNPHFPSDPPARNLSQSDTQFAASNALYRPPNSNTRIDMARNGILQQSPSQMSWLQPRPEYMSYQQPHSVPVHDAHFGALGLEQMHLDPGVMPNQTNQDFLTQNLQGQFATVNQMPQYFQPVPMTHDFTLDADLSLQAQFDPAQPPAAMENLSQSCCSSKRARPQVNMFFPASAPTQQFPCPRCASTMCTCTNCPEVMQDVGRGGAWSRACGRDGHLDAQDFITAVQTLPQMQATQSMPPPALRPAAKSCCGGGGGGGGSRNSDSSGPSTTQASPYLPAMTEASSFAQSANGVAPQWSAMQQQQQQHHPTQMSPQDLMFGNDPMLDPQMLYQMPPQQDPGWGGGMG</sequence>